<keyword evidence="2" id="KW-1185">Reference proteome</keyword>
<gene>
    <name evidence="1" type="ORF">TIFTF001_023192</name>
</gene>
<dbReference type="Proteomes" id="UP001187192">
    <property type="component" value="Unassembled WGS sequence"/>
</dbReference>
<protein>
    <submittedName>
        <fullName evidence="1">Uncharacterized protein</fullName>
    </submittedName>
</protein>
<name>A0AA88DG41_FICCA</name>
<comment type="caution">
    <text evidence="1">The sequence shown here is derived from an EMBL/GenBank/DDBJ whole genome shotgun (WGS) entry which is preliminary data.</text>
</comment>
<evidence type="ECO:0000313" key="1">
    <source>
        <dbReference type="EMBL" id="GMN54072.1"/>
    </source>
</evidence>
<dbReference type="EMBL" id="BTGU01000049">
    <property type="protein sequence ID" value="GMN54072.1"/>
    <property type="molecule type" value="Genomic_DNA"/>
</dbReference>
<evidence type="ECO:0000313" key="2">
    <source>
        <dbReference type="Proteomes" id="UP001187192"/>
    </source>
</evidence>
<proteinExistence type="predicted"/>
<reference evidence="1" key="1">
    <citation type="submission" date="2023-07" db="EMBL/GenBank/DDBJ databases">
        <title>draft genome sequence of fig (Ficus carica).</title>
        <authorList>
            <person name="Takahashi T."/>
            <person name="Nishimura K."/>
        </authorList>
    </citation>
    <scope>NUCLEOTIDE SEQUENCE</scope>
</reference>
<accession>A0AA88DG41</accession>
<sequence>MGTGVDIDNFREQETRWMRQKRRGTWVNSPPIWVYCITGQRPFQDELGNQTP</sequence>
<organism evidence="1 2">
    <name type="scientific">Ficus carica</name>
    <name type="common">Common fig</name>
    <dbReference type="NCBI Taxonomy" id="3494"/>
    <lineage>
        <taxon>Eukaryota</taxon>
        <taxon>Viridiplantae</taxon>
        <taxon>Streptophyta</taxon>
        <taxon>Embryophyta</taxon>
        <taxon>Tracheophyta</taxon>
        <taxon>Spermatophyta</taxon>
        <taxon>Magnoliopsida</taxon>
        <taxon>eudicotyledons</taxon>
        <taxon>Gunneridae</taxon>
        <taxon>Pentapetalae</taxon>
        <taxon>rosids</taxon>
        <taxon>fabids</taxon>
        <taxon>Rosales</taxon>
        <taxon>Moraceae</taxon>
        <taxon>Ficeae</taxon>
        <taxon>Ficus</taxon>
    </lineage>
</organism>
<dbReference type="AlphaFoldDB" id="A0AA88DG41"/>